<dbReference type="RefSeq" id="WP_012728975.1">
    <property type="nucleotide sequence ID" value="NC_012691.1"/>
</dbReference>
<sequence length="250" mass="26181">MSDTIHLSGDFYLEPFVNGVSSGIIGPIDVDSLEVKPDSNKITVPSKRRGQYGQTRETYFTAKAATISIKTTEIPPVMLAIAFMADVGTITQGSGTLTEVAVTLPAYPKWAPLGKTNIATTGLTVTEGVTPLVLGTDFEINYALGLIRAKAGAAIADGGAITVTATYNAVTGTRFNGNIKPEVKAKLILDGESLVDGKKTLLTVPMASLSPTSSVDFMSDNPIEVTLEGELLIVPGETAPFYVDQPEAAA</sequence>
<evidence type="ECO:0000313" key="2">
    <source>
        <dbReference type="Proteomes" id="UP000009073"/>
    </source>
</evidence>
<protein>
    <submittedName>
        <fullName evidence="1">Uncharacterized protein</fullName>
    </submittedName>
</protein>
<accession>C4LBE1</accession>
<reference evidence="2" key="1">
    <citation type="submission" date="2009-05" db="EMBL/GenBank/DDBJ databases">
        <title>Complete sequence of Tolumonas auensis DSM 9187.</title>
        <authorList>
            <consortium name="US DOE Joint Genome Institute"/>
            <person name="Lucas S."/>
            <person name="Copeland A."/>
            <person name="Lapidus A."/>
            <person name="Glavina del Rio T."/>
            <person name="Tice H."/>
            <person name="Bruce D."/>
            <person name="Goodwin L."/>
            <person name="Pitluck S."/>
            <person name="Chertkov O."/>
            <person name="Brettin T."/>
            <person name="Detter J.C."/>
            <person name="Han C."/>
            <person name="Larimer F."/>
            <person name="Land M."/>
            <person name="Hauser L."/>
            <person name="Kyrpides N."/>
            <person name="Mikhailova N."/>
            <person name="Spring S."/>
            <person name="Beller H."/>
        </authorList>
    </citation>
    <scope>NUCLEOTIDE SEQUENCE [LARGE SCALE GENOMIC DNA]</scope>
    <source>
        <strain evidence="2">DSM 9187 / TA4</strain>
    </source>
</reference>
<keyword evidence="2" id="KW-1185">Reference proteome</keyword>
<dbReference type="Proteomes" id="UP000009073">
    <property type="component" value="Chromosome"/>
</dbReference>
<dbReference type="eggNOG" id="ENOG502Z89C">
    <property type="taxonomic scope" value="Bacteria"/>
</dbReference>
<dbReference type="KEGG" id="tau:Tola_0748"/>
<gene>
    <name evidence="1" type="ordered locus">Tola_0748</name>
</gene>
<dbReference type="HOGENOM" id="CLU_096743_0_0_6"/>
<name>C4LBE1_TOLAT</name>
<reference evidence="1 2" key="2">
    <citation type="journal article" date="2011" name="Stand. Genomic Sci.">
        <title>Complete genome sequence of Tolumonas auensis type strain (TA 4).</title>
        <authorList>
            <person name="Chertkov O."/>
            <person name="Copeland A."/>
            <person name="Lucas S."/>
            <person name="Lapidus A."/>
            <person name="Berry K.W."/>
            <person name="Detter J.C."/>
            <person name="Del Rio T.G."/>
            <person name="Hammon N."/>
            <person name="Dalin E."/>
            <person name="Tice H."/>
            <person name="Pitluck S."/>
            <person name="Richardson P."/>
            <person name="Bruce D."/>
            <person name="Goodwin L."/>
            <person name="Han C."/>
            <person name="Tapia R."/>
            <person name="Saunders E."/>
            <person name="Schmutz J."/>
            <person name="Brettin T."/>
            <person name="Larimer F."/>
            <person name="Land M."/>
            <person name="Hauser L."/>
            <person name="Spring S."/>
            <person name="Rohde M."/>
            <person name="Kyrpides N.C."/>
            <person name="Ivanova N."/>
            <person name="Goker M."/>
            <person name="Beller H.R."/>
            <person name="Klenk H.P."/>
            <person name="Woyke T."/>
        </authorList>
    </citation>
    <scope>NUCLEOTIDE SEQUENCE [LARGE SCALE GENOMIC DNA]</scope>
    <source>
        <strain evidence="2">DSM 9187 / TA4</strain>
    </source>
</reference>
<dbReference type="EMBL" id="CP001616">
    <property type="protein sequence ID" value="ACQ92376.1"/>
    <property type="molecule type" value="Genomic_DNA"/>
</dbReference>
<evidence type="ECO:0000313" key="1">
    <source>
        <dbReference type="EMBL" id="ACQ92376.1"/>
    </source>
</evidence>
<dbReference type="AlphaFoldDB" id="C4LBE1"/>
<dbReference type="STRING" id="595494.Tola_0748"/>
<organism evidence="1 2">
    <name type="scientific">Tolumonas auensis (strain DSM 9187 / NBRC 110442 / TA 4)</name>
    <dbReference type="NCBI Taxonomy" id="595494"/>
    <lineage>
        <taxon>Bacteria</taxon>
        <taxon>Pseudomonadati</taxon>
        <taxon>Pseudomonadota</taxon>
        <taxon>Gammaproteobacteria</taxon>
        <taxon>Aeromonadales</taxon>
        <taxon>Aeromonadaceae</taxon>
        <taxon>Tolumonas</taxon>
    </lineage>
</organism>
<proteinExistence type="predicted"/>
<dbReference type="OrthoDB" id="8807675at2"/>